<dbReference type="STRING" id="1070870.SAMN05444351_1412"/>
<dbReference type="PANTHER" id="PTHR43677:SF4">
    <property type="entry name" value="QUINONE OXIDOREDUCTASE-LIKE PROTEIN 2"/>
    <property type="match status" value="1"/>
</dbReference>
<dbReference type="SUPFAM" id="SSF51735">
    <property type="entry name" value="NAD(P)-binding Rossmann-fold domains"/>
    <property type="match status" value="1"/>
</dbReference>
<evidence type="ECO:0000256" key="1">
    <source>
        <dbReference type="SAM" id="MobiDB-lite"/>
    </source>
</evidence>
<dbReference type="AlphaFoldDB" id="A0A1M5FVW2"/>
<dbReference type="EMBL" id="FQVX01000001">
    <property type="protein sequence ID" value="SHF95341.1"/>
    <property type="molecule type" value="Genomic_DNA"/>
</dbReference>
<evidence type="ECO:0000313" key="4">
    <source>
        <dbReference type="Proteomes" id="UP000184471"/>
    </source>
</evidence>
<dbReference type="Gene3D" id="3.90.180.10">
    <property type="entry name" value="Medium-chain alcohol dehydrogenases, catalytic domain"/>
    <property type="match status" value="1"/>
</dbReference>
<keyword evidence="4" id="KW-1185">Reference proteome</keyword>
<name>A0A1M5FVW2_9ACTN</name>
<feature type="region of interest" description="Disordered" evidence="1">
    <location>
        <begin position="1"/>
        <end position="27"/>
    </location>
</feature>
<proteinExistence type="predicted"/>
<dbReference type="InterPro" id="IPR011032">
    <property type="entry name" value="GroES-like_sf"/>
</dbReference>
<dbReference type="SMART" id="SM00829">
    <property type="entry name" value="PKS_ER"/>
    <property type="match status" value="1"/>
</dbReference>
<organism evidence="3 4">
    <name type="scientific">Geodermatophilus nigrescens</name>
    <dbReference type="NCBI Taxonomy" id="1070870"/>
    <lineage>
        <taxon>Bacteria</taxon>
        <taxon>Bacillati</taxon>
        <taxon>Actinomycetota</taxon>
        <taxon>Actinomycetes</taxon>
        <taxon>Geodermatophilales</taxon>
        <taxon>Geodermatophilaceae</taxon>
        <taxon>Geodermatophilus</taxon>
    </lineage>
</organism>
<evidence type="ECO:0000313" key="3">
    <source>
        <dbReference type="EMBL" id="SHF95341.1"/>
    </source>
</evidence>
<reference evidence="3 4" key="1">
    <citation type="submission" date="2016-11" db="EMBL/GenBank/DDBJ databases">
        <authorList>
            <person name="Jaros S."/>
            <person name="Januszkiewicz K."/>
            <person name="Wedrychowicz H."/>
        </authorList>
    </citation>
    <scope>NUCLEOTIDE SEQUENCE [LARGE SCALE GENOMIC DNA]</scope>
    <source>
        <strain evidence="3 4">DSM 45408</strain>
    </source>
</reference>
<accession>A0A1M5FVW2</accession>
<dbReference type="InterPro" id="IPR013149">
    <property type="entry name" value="ADH-like_C"/>
</dbReference>
<dbReference type="Pfam" id="PF08240">
    <property type="entry name" value="ADH_N"/>
    <property type="match status" value="1"/>
</dbReference>
<dbReference type="PANTHER" id="PTHR43677">
    <property type="entry name" value="SHORT-CHAIN DEHYDROGENASE/REDUCTASE"/>
    <property type="match status" value="1"/>
</dbReference>
<dbReference type="InterPro" id="IPR051397">
    <property type="entry name" value="Zn-ADH-like_protein"/>
</dbReference>
<dbReference type="GO" id="GO:0016491">
    <property type="term" value="F:oxidoreductase activity"/>
    <property type="evidence" value="ECO:0007669"/>
    <property type="project" value="InterPro"/>
</dbReference>
<feature type="domain" description="Enoyl reductase (ER)" evidence="2">
    <location>
        <begin position="10"/>
        <end position="321"/>
    </location>
</feature>
<sequence>MRAAVVRAPGTPPGHAEHPDPAPAPGRSLVRVTAAPIVPLDLLCASGTSYLGAPAVPYVPGVQGVGVVEEGGRLPAGTRVWFATSAGMAPGDGGLAERCSVADDDLVPLTADLPDAAVAAIGLSGVAAWMALTWRGRLRAGERVLVLGAGGAVGQAAVGAARVLGASRVVALARSAAGQERARAAGADAVVPAHGDAGVLAAALGDALGGGADVVVDPVFGVAATAAARVLAPGGRLVNLGGASGDEAVFSSAVLRGRSAEVLGYTNNALTPAQRRTALDAVLAAAAAGQVAVAHETVPLVEVTRGWERQAAGDAGTRLVVVP</sequence>
<dbReference type="Pfam" id="PF00107">
    <property type="entry name" value="ADH_zinc_N"/>
    <property type="match status" value="1"/>
</dbReference>
<dbReference type="OrthoDB" id="4330785at2"/>
<dbReference type="Gene3D" id="3.40.50.720">
    <property type="entry name" value="NAD(P)-binding Rossmann-like Domain"/>
    <property type="match status" value="1"/>
</dbReference>
<dbReference type="RefSeq" id="WP_073419277.1">
    <property type="nucleotide sequence ID" value="NZ_FQVX01000001.1"/>
</dbReference>
<dbReference type="InterPro" id="IPR013154">
    <property type="entry name" value="ADH-like_N"/>
</dbReference>
<dbReference type="SUPFAM" id="SSF50129">
    <property type="entry name" value="GroES-like"/>
    <property type="match status" value="1"/>
</dbReference>
<gene>
    <name evidence="3" type="ORF">SAMN05444351_1412</name>
</gene>
<protein>
    <submittedName>
        <fullName evidence="3">NADPH:quinone reductase</fullName>
    </submittedName>
</protein>
<dbReference type="InterPro" id="IPR036291">
    <property type="entry name" value="NAD(P)-bd_dom_sf"/>
</dbReference>
<evidence type="ECO:0000259" key="2">
    <source>
        <dbReference type="SMART" id="SM00829"/>
    </source>
</evidence>
<dbReference type="Proteomes" id="UP000184471">
    <property type="component" value="Unassembled WGS sequence"/>
</dbReference>
<dbReference type="InterPro" id="IPR020843">
    <property type="entry name" value="ER"/>
</dbReference>